<proteinExistence type="predicted"/>
<reference evidence="1" key="1">
    <citation type="submission" date="2021-01" db="EMBL/GenBank/DDBJ databases">
        <authorList>
            <person name="Corre E."/>
            <person name="Pelletier E."/>
            <person name="Niang G."/>
            <person name="Scheremetjew M."/>
            <person name="Finn R."/>
            <person name="Kale V."/>
            <person name="Holt S."/>
            <person name="Cochrane G."/>
            <person name="Meng A."/>
            <person name="Brown T."/>
            <person name="Cohen L."/>
        </authorList>
    </citation>
    <scope>NUCLEOTIDE SEQUENCE</scope>
    <source>
        <strain evidence="1">CCMP1594</strain>
    </source>
</reference>
<organism evidence="1">
    <name type="scientific">Eutreptiella gymnastica</name>
    <dbReference type="NCBI Taxonomy" id="73025"/>
    <lineage>
        <taxon>Eukaryota</taxon>
        <taxon>Discoba</taxon>
        <taxon>Euglenozoa</taxon>
        <taxon>Euglenida</taxon>
        <taxon>Spirocuta</taxon>
        <taxon>Euglenophyceae</taxon>
        <taxon>Eutreptiales</taxon>
        <taxon>Eutreptiaceae</taxon>
        <taxon>Eutreptiella</taxon>
    </lineage>
</organism>
<name>A0A7S4D3X3_9EUGL</name>
<protein>
    <submittedName>
        <fullName evidence="1">Uncharacterized protein</fullName>
    </submittedName>
</protein>
<dbReference type="EMBL" id="HBJA01075819">
    <property type="protein sequence ID" value="CAE0815431.1"/>
    <property type="molecule type" value="Transcribed_RNA"/>
</dbReference>
<dbReference type="AlphaFoldDB" id="A0A7S4D3X3"/>
<gene>
    <name evidence="1" type="ORF">EGYM00163_LOCUS26588</name>
</gene>
<evidence type="ECO:0000313" key="1">
    <source>
        <dbReference type="EMBL" id="CAE0815431.1"/>
    </source>
</evidence>
<sequence>MKSFLGVRSNILRGWGRQNCKGGAQKCVSEESCCITMKLQLTAVVHGGSLVHETQSQQLLDGEEKVKEEDERIPCLCQCPVTVYVCARVCACATLCLNQVRVLCWERLGRTKNINMIKDTGQGK</sequence>
<accession>A0A7S4D3X3</accession>